<dbReference type="Gene3D" id="3.90.1150.10">
    <property type="entry name" value="Aspartate Aminotransferase, domain 1"/>
    <property type="match status" value="1"/>
</dbReference>
<dbReference type="InterPro" id="IPR015422">
    <property type="entry name" value="PyrdxlP-dep_Trfase_small"/>
</dbReference>
<keyword evidence="2" id="KW-0663">Pyridoxal phosphate</keyword>
<gene>
    <name evidence="7" type="primary">ptsJ_1</name>
    <name evidence="7" type="ORF">LMG3431_00584</name>
</gene>
<keyword evidence="3" id="KW-0805">Transcription regulation</keyword>
<dbReference type="InterPro" id="IPR015424">
    <property type="entry name" value="PyrdxlP-dep_Trfase"/>
</dbReference>
<dbReference type="InterPro" id="IPR004839">
    <property type="entry name" value="Aminotransferase_I/II_large"/>
</dbReference>
<dbReference type="Gene3D" id="1.10.10.10">
    <property type="entry name" value="Winged helix-like DNA-binding domain superfamily/Winged helix DNA-binding domain"/>
    <property type="match status" value="1"/>
</dbReference>
<dbReference type="AlphaFoldDB" id="A0A6S6YL81"/>
<evidence type="ECO:0000259" key="6">
    <source>
        <dbReference type="PROSITE" id="PS50949"/>
    </source>
</evidence>
<evidence type="ECO:0000313" key="7">
    <source>
        <dbReference type="EMBL" id="CAB3627670.1"/>
    </source>
</evidence>
<dbReference type="Pfam" id="PF00392">
    <property type="entry name" value="GntR"/>
    <property type="match status" value="1"/>
</dbReference>
<proteinExistence type="inferred from homology"/>
<dbReference type="EMBL" id="CADIJX010000001">
    <property type="protein sequence ID" value="CAB3627670.1"/>
    <property type="molecule type" value="Genomic_DNA"/>
</dbReference>
<keyword evidence="5" id="KW-0804">Transcription</keyword>
<dbReference type="InterPro" id="IPR000524">
    <property type="entry name" value="Tscrpt_reg_HTH_GntR"/>
</dbReference>
<accession>A0A6S6YL81</accession>
<dbReference type="PANTHER" id="PTHR46577">
    <property type="entry name" value="HTH-TYPE TRANSCRIPTIONAL REGULATORY PROTEIN GABR"/>
    <property type="match status" value="1"/>
</dbReference>
<evidence type="ECO:0000256" key="3">
    <source>
        <dbReference type="ARBA" id="ARBA00023015"/>
    </source>
</evidence>
<dbReference type="InterPro" id="IPR036390">
    <property type="entry name" value="WH_DNA-bd_sf"/>
</dbReference>
<dbReference type="RefSeq" id="WP_217481428.1">
    <property type="nucleotide sequence ID" value="NZ_CADIJX010000001.1"/>
</dbReference>
<dbReference type="CDD" id="cd07377">
    <property type="entry name" value="WHTH_GntR"/>
    <property type="match status" value="1"/>
</dbReference>
<comment type="similarity">
    <text evidence="1">In the C-terminal section; belongs to the class-I pyridoxal-phosphate-dependent aminotransferase family.</text>
</comment>
<dbReference type="Pfam" id="PF00155">
    <property type="entry name" value="Aminotran_1_2"/>
    <property type="match status" value="1"/>
</dbReference>
<evidence type="ECO:0000256" key="2">
    <source>
        <dbReference type="ARBA" id="ARBA00022898"/>
    </source>
</evidence>
<dbReference type="CDD" id="cd00609">
    <property type="entry name" value="AAT_like"/>
    <property type="match status" value="1"/>
</dbReference>
<dbReference type="GO" id="GO:0003677">
    <property type="term" value="F:DNA binding"/>
    <property type="evidence" value="ECO:0007669"/>
    <property type="project" value="UniProtKB-KW"/>
</dbReference>
<reference evidence="7 8" key="1">
    <citation type="submission" date="2020-04" db="EMBL/GenBank/DDBJ databases">
        <authorList>
            <person name="De Canck E."/>
        </authorList>
    </citation>
    <scope>NUCLEOTIDE SEQUENCE [LARGE SCALE GENOMIC DNA]</scope>
    <source>
        <strain evidence="7 8">LMG 3431</strain>
    </source>
</reference>
<dbReference type="PROSITE" id="PS50949">
    <property type="entry name" value="HTH_GNTR"/>
    <property type="match status" value="1"/>
</dbReference>
<dbReference type="PANTHER" id="PTHR46577:SF1">
    <property type="entry name" value="HTH-TYPE TRANSCRIPTIONAL REGULATORY PROTEIN GABR"/>
    <property type="match status" value="1"/>
</dbReference>
<dbReference type="GO" id="GO:0030170">
    <property type="term" value="F:pyridoxal phosphate binding"/>
    <property type="evidence" value="ECO:0007669"/>
    <property type="project" value="InterPro"/>
</dbReference>
<dbReference type="SUPFAM" id="SSF53383">
    <property type="entry name" value="PLP-dependent transferases"/>
    <property type="match status" value="1"/>
</dbReference>
<dbReference type="Gene3D" id="3.40.640.10">
    <property type="entry name" value="Type I PLP-dependent aspartate aminotransferase-like (Major domain)"/>
    <property type="match status" value="1"/>
</dbReference>
<feature type="domain" description="HTH gntR-type" evidence="6">
    <location>
        <begin position="1"/>
        <end position="69"/>
    </location>
</feature>
<dbReference type="SUPFAM" id="SSF46785">
    <property type="entry name" value="Winged helix' DNA-binding domain"/>
    <property type="match status" value="1"/>
</dbReference>
<evidence type="ECO:0000256" key="1">
    <source>
        <dbReference type="ARBA" id="ARBA00005384"/>
    </source>
</evidence>
<dbReference type="Proteomes" id="UP000494108">
    <property type="component" value="Unassembled WGS sequence"/>
</dbReference>
<dbReference type="SMART" id="SM00345">
    <property type="entry name" value="HTH_GNTR"/>
    <property type="match status" value="1"/>
</dbReference>
<sequence length="444" mass="46206">MSDFHVIADSVAAEIAAGTLPPGTRLPPQRTFADQRGIAASTASRVYAELTRRGLVLGEVGRGTFVRAPEVLRAIRINEAADAPIDMQLAISSSLDQAALMAPAFQSLAGPVALWDTLSALGPFGPKGAGETVARFLACKGWKPDPAGIMFAGGGRQAIACALAALCKPGDRVGVEPLTYPSIIRMAARLGIQLVPIDVDHEGIDPAALAKAHGAKPLAAIYVQPSIHNPLGISMTLGRRLALSRMLDETGLLCIEDGAFAFLSDMAPLVSFAPDRVIYVNSMQKRLGPGVGVGFVVAPPQVKDDIAAIMRAGGWMASSLSMHMVLSWIADGTAGAVTDLKRLDARARQTLAAKILGIQPGPGKTDAFHLWLTLPPAWNPDAFTAAAALQGVAITSAGAFAVASGQAPNAVRLALSSPSMMNLEQGLQIIRTLLTQTPGDALIE</sequence>
<evidence type="ECO:0000256" key="4">
    <source>
        <dbReference type="ARBA" id="ARBA00023125"/>
    </source>
</evidence>
<evidence type="ECO:0000256" key="5">
    <source>
        <dbReference type="ARBA" id="ARBA00023163"/>
    </source>
</evidence>
<dbReference type="InterPro" id="IPR051446">
    <property type="entry name" value="HTH_trans_reg/aminotransferase"/>
</dbReference>
<organism evidence="7 8">
    <name type="scientific">Achromobacter pestifer</name>
    <dbReference type="NCBI Taxonomy" id="1353889"/>
    <lineage>
        <taxon>Bacteria</taxon>
        <taxon>Pseudomonadati</taxon>
        <taxon>Pseudomonadota</taxon>
        <taxon>Betaproteobacteria</taxon>
        <taxon>Burkholderiales</taxon>
        <taxon>Alcaligenaceae</taxon>
        <taxon>Achromobacter</taxon>
    </lineage>
</organism>
<protein>
    <submittedName>
        <fullName evidence="7">Vitamin B6 salvage pathway transcriptional repressor PtsJ</fullName>
    </submittedName>
</protein>
<evidence type="ECO:0000313" key="8">
    <source>
        <dbReference type="Proteomes" id="UP000494108"/>
    </source>
</evidence>
<name>A0A6S6YL81_9BURK</name>
<keyword evidence="8" id="KW-1185">Reference proteome</keyword>
<keyword evidence="4" id="KW-0238">DNA-binding</keyword>
<dbReference type="GO" id="GO:0003700">
    <property type="term" value="F:DNA-binding transcription factor activity"/>
    <property type="evidence" value="ECO:0007669"/>
    <property type="project" value="InterPro"/>
</dbReference>
<dbReference type="InterPro" id="IPR036388">
    <property type="entry name" value="WH-like_DNA-bd_sf"/>
</dbReference>
<dbReference type="InterPro" id="IPR015421">
    <property type="entry name" value="PyrdxlP-dep_Trfase_major"/>
</dbReference>